<organism evidence="2 3">
    <name type="scientific">candidate division MSBL1 archaeon SCGC-AAA382A20</name>
    <dbReference type="NCBI Taxonomy" id="1698280"/>
    <lineage>
        <taxon>Archaea</taxon>
        <taxon>Methanobacteriati</taxon>
        <taxon>Methanobacteriota</taxon>
        <taxon>candidate division MSBL1</taxon>
    </lineage>
</organism>
<sequence>MKILDENNNVVKEATVTGDFYLDNDGDGKFETTISENVSGTANGQGEAKLDSGKFDASTGDDVKFKVTDVDHPDFTYEPDNNNETSETTTI</sequence>
<evidence type="ECO:0000256" key="1">
    <source>
        <dbReference type="SAM" id="MobiDB-lite"/>
    </source>
</evidence>
<accession>A0A133VHZ9</accession>
<name>A0A133VHZ9_9EURY</name>
<feature type="region of interest" description="Disordered" evidence="1">
    <location>
        <begin position="71"/>
        <end position="91"/>
    </location>
</feature>
<protein>
    <submittedName>
        <fullName evidence="2">Uncharacterized protein</fullName>
    </submittedName>
</protein>
<evidence type="ECO:0000313" key="2">
    <source>
        <dbReference type="EMBL" id="KXB06083.1"/>
    </source>
</evidence>
<feature type="compositionally biased region" description="Polar residues" evidence="1">
    <location>
        <begin position="79"/>
        <end position="91"/>
    </location>
</feature>
<gene>
    <name evidence="2" type="ORF">AKJ51_04250</name>
</gene>
<dbReference type="AlphaFoldDB" id="A0A133VHZ9"/>
<dbReference type="Proteomes" id="UP000070263">
    <property type="component" value="Unassembled WGS sequence"/>
</dbReference>
<comment type="caution">
    <text evidence="2">The sequence shown here is derived from an EMBL/GenBank/DDBJ whole genome shotgun (WGS) entry which is preliminary data.</text>
</comment>
<reference evidence="2 3" key="1">
    <citation type="journal article" date="2016" name="Sci. Rep.">
        <title>Metabolic traits of an uncultured archaeal lineage -MSBL1- from brine pools of the Red Sea.</title>
        <authorList>
            <person name="Mwirichia R."/>
            <person name="Alam I."/>
            <person name="Rashid M."/>
            <person name="Vinu M."/>
            <person name="Ba-Alawi W."/>
            <person name="Anthony Kamau A."/>
            <person name="Kamanda Ngugi D."/>
            <person name="Goker M."/>
            <person name="Klenk H.P."/>
            <person name="Bajic V."/>
            <person name="Stingl U."/>
        </authorList>
    </citation>
    <scope>NUCLEOTIDE SEQUENCE [LARGE SCALE GENOMIC DNA]</scope>
    <source>
        <strain evidence="2">SCGC-AAA382A20</strain>
    </source>
</reference>
<keyword evidence="3" id="KW-1185">Reference proteome</keyword>
<dbReference type="EMBL" id="LHYE01000058">
    <property type="protein sequence ID" value="KXB06083.1"/>
    <property type="molecule type" value="Genomic_DNA"/>
</dbReference>
<proteinExistence type="predicted"/>
<evidence type="ECO:0000313" key="3">
    <source>
        <dbReference type="Proteomes" id="UP000070263"/>
    </source>
</evidence>